<name>A0A0P1BM43_9BASI</name>
<evidence type="ECO:0000313" key="3">
    <source>
        <dbReference type="EMBL" id="CEH17207.1"/>
    </source>
</evidence>
<dbReference type="STRING" id="401625.A0A0P1BM43"/>
<organism evidence="3 4">
    <name type="scientific">Ceraceosorus bombacis</name>
    <dbReference type="NCBI Taxonomy" id="401625"/>
    <lineage>
        <taxon>Eukaryota</taxon>
        <taxon>Fungi</taxon>
        <taxon>Dikarya</taxon>
        <taxon>Basidiomycota</taxon>
        <taxon>Ustilaginomycotina</taxon>
        <taxon>Exobasidiomycetes</taxon>
        <taxon>Ceraceosorales</taxon>
        <taxon>Ceraceosoraceae</taxon>
        <taxon>Ceraceosorus</taxon>
    </lineage>
</organism>
<evidence type="ECO:0000256" key="1">
    <source>
        <dbReference type="SAM" id="MobiDB-lite"/>
    </source>
</evidence>
<feature type="compositionally biased region" description="Low complexity" evidence="1">
    <location>
        <begin position="227"/>
        <end position="241"/>
    </location>
</feature>
<feature type="compositionally biased region" description="Polar residues" evidence="1">
    <location>
        <begin position="269"/>
        <end position="278"/>
    </location>
</feature>
<dbReference type="EMBL" id="CCYA01000254">
    <property type="protein sequence ID" value="CEH17207.1"/>
    <property type="molecule type" value="Genomic_DNA"/>
</dbReference>
<dbReference type="InterPro" id="IPR001932">
    <property type="entry name" value="PPM-type_phosphatase-like_dom"/>
</dbReference>
<protein>
    <submittedName>
        <fullName evidence="3">Related to protein phosphatase 2c</fullName>
    </submittedName>
</protein>
<dbReference type="OrthoDB" id="416093at2759"/>
<dbReference type="SMART" id="SM00332">
    <property type="entry name" value="PP2Cc"/>
    <property type="match status" value="1"/>
</dbReference>
<feature type="region of interest" description="Disordered" evidence="1">
    <location>
        <begin position="508"/>
        <end position="531"/>
    </location>
</feature>
<dbReference type="Proteomes" id="UP000054845">
    <property type="component" value="Unassembled WGS sequence"/>
</dbReference>
<evidence type="ECO:0000313" key="4">
    <source>
        <dbReference type="Proteomes" id="UP000054845"/>
    </source>
</evidence>
<dbReference type="InterPro" id="IPR015655">
    <property type="entry name" value="PP2C"/>
</dbReference>
<evidence type="ECO:0000259" key="2">
    <source>
        <dbReference type="PROSITE" id="PS51746"/>
    </source>
</evidence>
<feature type="domain" description="PPM-type phosphatase" evidence="2">
    <location>
        <begin position="74"/>
        <end position="500"/>
    </location>
</feature>
<dbReference type="GO" id="GO:0004722">
    <property type="term" value="F:protein serine/threonine phosphatase activity"/>
    <property type="evidence" value="ECO:0007669"/>
    <property type="project" value="InterPro"/>
</dbReference>
<dbReference type="PANTHER" id="PTHR13832">
    <property type="entry name" value="PROTEIN PHOSPHATASE 2C"/>
    <property type="match status" value="1"/>
</dbReference>
<dbReference type="PROSITE" id="PS51746">
    <property type="entry name" value="PPM_2"/>
    <property type="match status" value="1"/>
</dbReference>
<dbReference type="SUPFAM" id="SSF81606">
    <property type="entry name" value="PP2C-like"/>
    <property type="match status" value="1"/>
</dbReference>
<proteinExistence type="predicted"/>
<dbReference type="AlphaFoldDB" id="A0A0P1BM43"/>
<dbReference type="Gene3D" id="3.60.40.10">
    <property type="entry name" value="PPM-type phosphatase domain"/>
    <property type="match status" value="1"/>
</dbReference>
<feature type="region of interest" description="Disordered" evidence="1">
    <location>
        <begin position="1"/>
        <end position="22"/>
    </location>
</feature>
<accession>A0A0P1BM43</accession>
<dbReference type="PANTHER" id="PTHR13832:SF589">
    <property type="entry name" value="[PYRUVATE DEHYDROGENASE [ACETYL-TRANSFERRING]]-PHOSPHATASE 2, MITOCHONDRIAL"/>
    <property type="match status" value="1"/>
</dbReference>
<dbReference type="InterPro" id="IPR036457">
    <property type="entry name" value="PPM-type-like_dom_sf"/>
</dbReference>
<dbReference type="Pfam" id="PF00481">
    <property type="entry name" value="PP2C"/>
    <property type="match status" value="1"/>
</dbReference>
<keyword evidence="4" id="KW-1185">Reference proteome</keyword>
<reference evidence="3 4" key="1">
    <citation type="submission" date="2014-09" db="EMBL/GenBank/DDBJ databases">
        <authorList>
            <person name="Magalhaes I.L.F."/>
            <person name="Oliveira U."/>
            <person name="Santos F.R."/>
            <person name="Vidigal T.H.D.A."/>
            <person name="Brescovit A.D."/>
            <person name="Santos A.J."/>
        </authorList>
    </citation>
    <scope>NUCLEOTIDE SEQUENCE [LARGE SCALE GENOMIC DNA]</scope>
</reference>
<feature type="region of interest" description="Disordered" evidence="1">
    <location>
        <begin position="227"/>
        <end position="294"/>
    </location>
</feature>
<sequence length="531" mass="57334">MTSATTLRRLLHPTALSPPHRSLATCQTCPSAQLSQARYYRPYVRVRATGTSAKDNESQPCSASARIPLRAGSVFGVSSSRGSRAYQEDAWSASCVLLPPKAIKASLASGWSRIAKEAAARWHPESDAEEAANAQGVEGLDNAKEREQALMEEYGQIVWFGCFDGHGGRAISTYLKDTLHATFELADPRLATKIAQFTRSLGGYFRRFAGGGMQRWVRQELLKPVRAGRGSAGRAPRTPAPMEAQTPQDVDARDSKPAQELAAQRGLSDESTTPQSGERQIIDGSDIGLVDPPDAVSSEEMTIAERCTLAWLMADKEIQQSEHLNVGGSTASVALLHSLDVPATPWYSSRLLSITTAQIGDTRLLLCGSDGRAIPLTNYHHPDDRGEADRLRKVGAGMITDSFGEARWMGALANTRAFGDSGFKKAGVTAEPEVITQVIKGDDYAFVIAFSDGVGEKVSDQEVVDLCRDAGHPSDAAKAVLSFAEELGAEDNGTVLVIPLRGWGKVGGEDTTRAQREFRKSKTDVFREGRR</sequence>
<dbReference type="CDD" id="cd00143">
    <property type="entry name" value="PP2Cc"/>
    <property type="match status" value="1"/>
</dbReference>